<protein>
    <submittedName>
        <fullName evidence="1">Uncharacterized protein</fullName>
    </submittedName>
</protein>
<sequence>MAAVLELVLREEVAVAAVVRWLLHGPGHRPAEVTRGASCRPLGFPSFPPPARPSFLPSFLRCAAGPCGKVCSGPGGGRSAPL</sequence>
<evidence type="ECO:0000313" key="2">
    <source>
        <dbReference type="Proteomes" id="UP000694522"/>
    </source>
</evidence>
<reference evidence="1" key="1">
    <citation type="submission" date="2025-08" db="UniProtKB">
        <authorList>
            <consortium name="Ensembl"/>
        </authorList>
    </citation>
    <scope>IDENTIFICATION</scope>
</reference>
<proteinExistence type="predicted"/>
<dbReference type="AlphaFoldDB" id="A0A8B9FHX0"/>
<evidence type="ECO:0000313" key="1">
    <source>
        <dbReference type="Ensembl" id="ENSACOP00000007234.1"/>
    </source>
</evidence>
<organism evidence="1 2">
    <name type="scientific">Amazona collaria</name>
    <name type="common">yellow-billed parrot</name>
    <dbReference type="NCBI Taxonomy" id="241587"/>
    <lineage>
        <taxon>Eukaryota</taxon>
        <taxon>Metazoa</taxon>
        <taxon>Chordata</taxon>
        <taxon>Craniata</taxon>
        <taxon>Vertebrata</taxon>
        <taxon>Euteleostomi</taxon>
        <taxon>Archelosauria</taxon>
        <taxon>Archosauria</taxon>
        <taxon>Dinosauria</taxon>
        <taxon>Saurischia</taxon>
        <taxon>Theropoda</taxon>
        <taxon>Coelurosauria</taxon>
        <taxon>Aves</taxon>
        <taxon>Neognathae</taxon>
        <taxon>Neoaves</taxon>
        <taxon>Telluraves</taxon>
        <taxon>Australaves</taxon>
        <taxon>Psittaciformes</taxon>
        <taxon>Psittacidae</taxon>
        <taxon>Amazona</taxon>
    </lineage>
</organism>
<name>A0A8B9FHX0_9PSIT</name>
<accession>A0A8B9FHX0</accession>
<keyword evidence="2" id="KW-1185">Reference proteome</keyword>
<dbReference type="Proteomes" id="UP000694522">
    <property type="component" value="Unplaced"/>
</dbReference>
<reference evidence="1" key="2">
    <citation type="submission" date="2025-09" db="UniProtKB">
        <authorList>
            <consortium name="Ensembl"/>
        </authorList>
    </citation>
    <scope>IDENTIFICATION</scope>
</reference>
<dbReference type="Ensembl" id="ENSACOT00000007488.1">
    <property type="protein sequence ID" value="ENSACOP00000007234.1"/>
    <property type="gene ID" value="ENSACOG00000005069.1"/>
</dbReference>